<proteinExistence type="predicted"/>
<dbReference type="InterPro" id="IPR001466">
    <property type="entry name" value="Beta-lactam-related"/>
</dbReference>
<evidence type="ECO:0000313" key="4">
    <source>
        <dbReference type="Proteomes" id="UP000095042"/>
    </source>
</evidence>
<reference evidence="3 4" key="1">
    <citation type="journal article" date="2016" name="Environ. Microbiol.">
        <title>New Methyloceanibacter diversity from North Sea sediments includes methanotroph containing solely the soluble methane monooxygenase.</title>
        <authorList>
            <person name="Vekeman B."/>
            <person name="Kerckhof F.M."/>
            <person name="Cremers G."/>
            <person name="de Vos P."/>
            <person name="Vandamme P."/>
            <person name="Boon N."/>
            <person name="Op den Camp H.J."/>
            <person name="Heylen K."/>
        </authorList>
    </citation>
    <scope>NUCLEOTIDE SEQUENCE [LARGE SCALE GENOMIC DNA]</scope>
    <source>
        <strain evidence="3 4">R-67177</strain>
    </source>
</reference>
<sequence>MFLGLSRNFWFMLALIVLVTAAGIVGPRLYRMALLGSGYMAQLLCSGMFVSGRDYEDLMRQDLSGPGLEALGLFTPSVDTDEKEVSAAVFGLAGQTSIYREGLGCTLIDGRDEAELRAEAEGLFPPAPPLDRDAEWPDGARVTKGPWPEGVDGAAAARAIEAIFAEPDPKRPRGSRALVVVYRGRIVAERYADGFDAHTPLIGWSMSKTGTNVLVGLRVQDGALALDDTRLMPEWRGPDDPRGAITLNELMRMTSGLAFDESYDDKLSDVSQMLFTHGDTARFAAEKPLIHEPGTVWSYSSGTTNILAAIVRETFDGEREYLRFPHDRLFAPLGMRTATLPPDASGTLMGSSFLYASARDWARLGLLFVQDGMWRGGTALAGGLGRVFAKADATIAAQRLRRADLAQAA</sequence>
<organism evidence="3 4">
    <name type="scientific">Methyloceanibacter marginalis</name>
    <dbReference type="NCBI Taxonomy" id="1774971"/>
    <lineage>
        <taxon>Bacteria</taxon>
        <taxon>Pseudomonadati</taxon>
        <taxon>Pseudomonadota</taxon>
        <taxon>Alphaproteobacteria</taxon>
        <taxon>Hyphomicrobiales</taxon>
        <taxon>Hyphomicrobiaceae</taxon>
        <taxon>Methyloceanibacter</taxon>
    </lineage>
</organism>
<comment type="caution">
    <text evidence="3">The sequence shown here is derived from an EMBL/GenBank/DDBJ whole genome shotgun (WGS) entry which is preliminary data.</text>
</comment>
<evidence type="ECO:0000256" key="1">
    <source>
        <dbReference type="SAM" id="Phobius"/>
    </source>
</evidence>
<dbReference type="Gene3D" id="3.40.710.10">
    <property type="entry name" value="DD-peptidase/beta-lactamase superfamily"/>
    <property type="match status" value="1"/>
</dbReference>
<evidence type="ECO:0000313" key="3">
    <source>
        <dbReference type="EMBL" id="ODS02844.1"/>
    </source>
</evidence>
<dbReference type="Proteomes" id="UP000095042">
    <property type="component" value="Unassembled WGS sequence"/>
</dbReference>
<dbReference type="PANTHER" id="PTHR43283:SF7">
    <property type="entry name" value="BETA-LACTAMASE-RELATED DOMAIN-CONTAINING PROTEIN"/>
    <property type="match status" value="1"/>
</dbReference>
<feature type="domain" description="Beta-lactamase-related" evidence="2">
    <location>
        <begin position="174"/>
        <end position="372"/>
    </location>
</feature>
<accession>A0A1E3WAJ1</accession>
<dbReference type="AlphaFoldDB" id="A0A1E3WAJ1"/>
<keyword evidence="1" id="KW-0472">Membrane</keyword>
<dbReference type="InterPro" id="IPR012338">
    <property type="entry name" value="Beta-lactam/transpept-like"/>
</dbReference>
<dbReference type="PANTHER" id="PTHR43283">
    <property type="entry name" value="BETA-LACTAMASE-RELATED"/>
    <property type="match status" value="1"/>
</dbReference>
<gene>
    <name evidence="3" type="ORF">AUC71_13095</name>
</gene>
<keyword evidence="1" id="KW-1133">Transmembrane helix</keyword>
<keyword evidence="4" id="KW-1185">Reference proteome</keyword>
<name>A0A1E3WAJ1_9HYPH</name>
<dbReference type="Pfam" id="PF00144">
    <property type="entry name" value="Beta-lactamase"/>
    <property type="match status" value="1"/>
</dbReference>
<dbReference type="SUPFAM" id="SSF56601">
    <property type="entry name" value="beta-lactamase/transpeptidase-like"/>
    <property type="match status" value="1"/>
</dbReference>
<protein>
    <recommendedName>
        <fullName evidence="2">Beta-lactamase-related domain-containing protein</fullName>
    </recommendedName>
</protein>
<dbReference type="EMBL" id="LPWD01000214">
    <property type="protein sequence ID" value="ODS02844.1"/>
    <property type="molecule type" value="Genomic_DNA"/>
</dbReference>
<feature type="transmembrane region" description="Helical" evidence="1">
    <location>
        <begin position="9"/>
        <end position="26"/>
    </location>
</feature>
<evidence type="ECO:0000259" key="2">
    <source>
        <dbReference type="Pfam" id="PF00144"/>
    </source>
</evidence>
<keyword evidence="1" id="KW-0812">Transmembrane</keyword>
<dbReference type="InterPro" id="IPR050789">
    <property type="entry name" value="Diverse_Enzym_Activities"/>
</dbReference>